<feature type="domain" description="YgjP-like metallopeptidase" evidence="1">
    <location>
        <begin position="4"/>
        <end position="149"/>
    </location>
</feature>
<dbReference type="CDD" id="cd07344">
    <property type="entry name" value="M48_yhfN_like"/>
    <property type="match status" value="1"/>
</dbReference>
<reference evidence="2 3" key="1">
    <citation type="submission" date="2020-11" db="EMBL/GenBank/DDBJ databases">
        <title>Fusibacter basophilias sp. nov.</title>
        <authorList>
            <person name="Qiu D."/>
        </authorList>
    </citation>
    <scope>NUCLEOTIDE SEQUENCE [LARGE SCALE GENOMIC DNA]</scope>
    <source>
        <strain evidence="2 3">Q10-2</strain>
    </source>
</reference>
<evidence type="ECO:0000313" key="3">
    <source>
        <dbReference type="Proteomes" id="UP000614200"/>
    </source>
</evidence>
<comment type="caution">
    <text evidence="2">The sequence shown here is derived from an EMBL/GenBank/DDBJ whole genome shotgun (WGS) entry which is preliminary data.</text>
</comment>
<dbReference type="Pfam" id="PF01863">
    <property type="entry name" value="YgjP-like"/>
    <property type="match status" value="1"/>
</dbReference>
<keyword evidence="3" id="KW-1185">Reference proteome</keyword>
<gene>
    <name evidence="2" type="ORF">ISU02_05930</name>
</gene>
<accession>A0ABR9ZQQ2</accession>
<proteinExistence type="predicted"/>
<evidence type="ECO:0000259" key="1">
    <source>
        <dbReference type="Pfam" id="PF01863"/>
    </source>
</evidence>
<dbReference type="Proteomes" id="UP000614200">
    <property type="component" value="Unassembled WGS sequence"/>
</dbReference>
<evidence type="ECO:0000313" key="2">
    <source>
        <dbReference type="EMBL" id="MBF4692646.1"/>
    </source>
</evidence>
<sequence>MKETEKKCYYLGQLYPIHIRIEDDISSKKIEFDGERFILEIAMPQDDAIEQLLKQFYTRSLTKLLNKRLKFYQSLMKVKYKGFSIETHPQRWGSCNNAKHLTFHWQLAMFQPEVIDYVIVHELCHTVHLNHDRSFWRLVGKYCPNYKQIMPILGTEKTRT</sequence>
<organism evidence="2 3">
    <name type="scientific">Fusibacter ferrireducens</name>
    <dbReference type="NCBI Taxonomy" id="2785058"/>
    <lineage>
        <taxon>Bacteria</taxon>
        <taxon>Bacillati</taxon>
        <taxon>Bacillota</taxon>
        <taxon>Clostridia</taxon>
        <taxon>Eubacteriales</taxon>
        <taxon>Eubacteriales Family XII. Incertae Sedis</taxon>
        <taxon>Fusibacter</taxon>
    </lineage>
</organism>
<dbReference type="RefSeq" id="WP_194700887.1">
    <property type="nucleotide sequence ID" value="NZ_JADKNH010000003.1"/>
</dbReference>
<dbReference type="InterPro" id="IPR002725">
    <property type="entry name" value="YgjP-like_metallopeptidase"/>
</dbReference>
<dbReference type="EMBL" id="JADKNH010000003">
    <property type="protein sequence ID" value="MBF4692646.1"/>
    <property type="molecule type" value="Genomic_DNA"/>
</dbReference>
<protein>
    <submittedName>
        <fullName evidence="2">M48 family metallopeptidase</fullName>
    </submittedName>
</protein>
<name>A0ABR9ZQQ2_9FIRM</name>
<dbReference type="InterPro" id="IPR053136">
    <property type="entry name" value="UTP_pyrophosphatase-like"/>
</dbReference>
<dbReference type="PANTHER" id="PTHR30399:SF1">
    <property type="entry name" value="UTP PYROPHOSPHATASE"/>
    <property type="match status" value="1"/>
</dbReference>
<dbReference type="Gene3D" id="3.30.2010.10">
    <property type="entry name" value="Metalloproteases ('zincins'), catalytic domain"/>
    <property type="match status" value="1"/>
</dbReference>
<dbReference type="PANTHER" id="PTHR30399">
    <property type="entry name" value="UNCHARACTERIZED PROTEIN YGJP"/>
    <property type="match status" value="1"/>
</dbReference>